<proteinExistence type="predicted"/>
<accession>A0ABY5ZML1</accession>
<gene>
    <name evidence="1" type="ORF">L9S41_03080</name>
</gene>
<protein>
    <recommendedName>
        <fullName evidence="3">Citrate synthase (unknown stereospecificity)</fullName>
    </recommendedName>
</protein>
<sequence length="275" mass="30591">MKMNNNIIEYWNTQRGKIRSRKGGWRVGKGVFCHGYNLLEDLAGSHSYFQVLILQATGRLPDKKFADWCEAFFICLSWPDARIWCNQIGALGGTVRASVVAATVAGVLAGDSRAYGQRTLVEGLQFIQGALKEKRRGLTARDIVHQECKRQGGKPQIMGYARPIAKGDERIIAMERVGKELGFDVGAHLSLAYEIENVLLDEFDEGMNIGGFVSAFFSDQGYSPKETYQICSVLIASGVTACYVDTYDRPPENFLPMHCDDIDYQGPPPRPVPEK</sequence>
<name>A0ABY5ZML1_9BACT</name>
<dbReference type="EMBL" id="CP092109">
    <property type="protein sequence ID" value="UWZ80397.1"/>
    <property type="molecule type" value="Genomic_DNA"/>
</dbReference>
<reference evidence="1" key="1">
    <citation type="journal article" date="2022" name="Environ. Microbiol.">
        <title>Geoalkalibacter halelectricus SAP #1 sp. nov. possessing extracellular electron transfer and mineral#reducing capabilities from a haloalkaline environment.</title>
        <authorList>
            <person name="Yadav S."/>
            <person name="Singh R."/>
            <person name="Sundharam S.S."/>
            <person name="Chaudhary S."/>
            <person name="Krishnamurthi S."/>
            <person name="Patil S.A."/>
        </authorList>
    </citation>
    <scope>NUCLEOTIDE SEQUENCE</scope>
    <source>
        <strain evidence="1">SAP-1</strain>
    </source>
</reference>
<evidence type="ECO:0000313" key="1">
    <source>
        <dbReference type="EMBL" id="UWZ80397.1"/>
    </source>
</evidence>
<evidence type="ECO:0000313" key="2">
    <source>
        <dbReference type="Proteomes" id="UP001060414"/>
    </source>
</evidence>
<organism evidence="1 2">
    <name type="scientific">Geoalkalibacter halelectricus</name>
    <dbReference type="NCBI Taxonomy" id="2847045"/>
    <lineage>
        <taxon>Bacteria</taxon>
        <taxon>Pseudomonadati</taxon>
        <taxon>Thermodesulfobacteriota</taxon>
        <taxon>Desulfuromonadia</taxon>
        <taxon>Desulfuromonadales</taxon>
        <taxon>Geoalkalibacteraceae</taxon>
        <taxon>Geoalkalibacter</taxon>
    </lineage>
</organism>
<keyword evidence="2" id="KW-1185">Reference proteome</keyword>
<dbReference type="Proteomes" id="UP001060414">
    <property type="component" value="Chromosome"/>
</dbReference>
<evidence type="ECO:0008006" key="3">
    <source>
        <dbReference type="Google" id="ProtNLM"/>
    </source>
</evidence>